<evidence type="ECO:0000256" key="5">
    <source>
        <dbReference type="ARBA" id="ARBA00022777"/>
    </source>
</evidence>
<keyword evidence="5 14" id="KW-0418">Kinase</keyword>
<reference evidence="14 15" key="1">
    <citation type="submission" date="2016-11" db="EMBL/GenBank/DDBJ databases">
        <authorList>
            <person name="Jaros S."/>
            <person name="Januszkiewicz K."/>
            <person name="Wedrychowicz H."/>
        </authorList>
    </citation>
    <scope>NUCLEOTIDE SEQUENCE [LARGE SCALE GENOMIC DNA]</scope>
    <source>
        <strain evidence="14 15">DSM 10068</strain>
    </source>
</reference>
<sequence length="632" mass="69799">MDSTDKYIGQLLDNRYEILEKIGSGGMAVVYKARCHRLNRLVAVKILKEELAEDADFRRRFRTESQAVAMLSHPNIVAVYDVSRSGNIEYIVMELIEGITLKQYINRKGLLNWKEALHFSTQVAKALSHAHSRGIIHRDIKPHNIMILKDGSVKVADFGIARLQSTQNTLTQEALGSVHYISPEQAKGSHVDARSDIYSLGVVMYEMLTSHLPFEGDSAVSIAIQHISAIPLMPREINPDIPLGLESITMHAMEPDLNLRYASTDEMLADLEEFRKNPAINFTYYVNDNETASRRVSDQATREVPTSAIIKAENALPKAVRTPSRSAELSRAEYRKSSKRSSKTSTLVGIFLIIVFLVGIFVFMYIKFIGPMLNPTVTTVDIPNFAGQKYSDIQNNPDNQTFAFKVEEQYDDTVEEGYVISQDPTARQVILPASGKYPVSLVVSQGKKPDVLMPDCTKKNYMQARIDLEQIAHDQGWTLNIETQAQTSEDVTADYVISTVPAADIALFNNETITIIYSTGPAEKKEKVPNVVGLPIETAQDVLFNAGFVPKNSGHRNHADVPKGYVISQDPESPDGQTLAVYKSNVNLIVSDGPEETSPSPPPSTSPSPSPSPETSVSPPTPSEPVTPPPAF</sequence>
<dbReference type="NCBIfam" id="NF033483">
    <property type="entry name" value="PknB_PASTA_kin"/>
    <property type="match status" value="1"/>
</dbReference>
<dbReference type="FunFam" id="3.30.200.20:FF:000035">
    <property type="entry name" value="Serine/threonine protein kinase Stk1"/>
    <property type="match status" value="1"/>
</dbReference>
<dbReference type="CDD" id="cd06577">
    <property type="entry name" value="PASTA_pknB"/>
    <property type="match status" value="3"/>
</dbReference>
<dbReference type="Proteomes" id="UP000183995">
    <property type="component" value="Unassembled WGS sequence"/>
</dbReference>
<evidence type="ECO:0000256" key="6">
    <source>
        <dbReference type="ARBA" id="ARBA00022840"/>
    </source>
</evidence>
<accession>A0A1M5TH99</accession>
<dbReference type="PANTHER" id="PTHR43289:SF34">
    <property type="entry name" value="SERINE_THREONINE-PROTEIN KINASE YBDM-RELATED"/>
    <property type="match status" value="1"/>
</dbReference>
<dbReference type="SUPFAM" id="SSF56112">
    <property type="entry name" value="Protein kinase-like (PK-like)"/>
    <property type="match status" value="1"/>
</dbReference>
<evidence type="ECO:0000256" key="10">
    <source>
        <dbReference type="SAM" id="MobiDB-lite"/>
    </source>
</evidence>
<feature type="compositionally biased region" description="Pro residues" evidence="10">
    <location>
        <begin position="599"/>
        <end position="612"/>
    </location>
</feature>
<keyword evidence="2 14" id="KW-0723">Serine/threonine-protein kinase</keyword>
<dbReference type="STRING" id="1123282.SAMN02745823_00091"/>
<dbReference type="InterPro" id="IPR005543">
    <property type="entry name" value="PASTA_dom"/>
</dbReference>
<feature type="binding site" evidence="9">
    <location>
        <position position="45"/>
    </location>
    <ligand>
        <name>ATP</name>
        <dbReference type="ChEBI" id="CHEBI:30616"/>
    </ligand>
</feature>
<evidence type="ECO:0000256" key="8">
    <source>
        <dbReference type="ARBA" id="ARBA00048679"/>
    </source>
</evidence>
<feature type="domain" description="PASTA" evidence="13">
    <location>
        <begin position="524"/>
        <end position="592"/>
    </location>
</feature>
<dbReference type="Gene3D" id="1.10.510.10">
    <property type="entry name" value="Transferase(Phosphotransferase) domain 1"/>
    <property type="match status" value="1"/>
</dbReference>
<evidence type="ECO:0000256" key="4">
    <source>
        <dbReference type="ARBA" id="ARBA00022741"/>
    </source>
</evidence>
<dbReference type="SMART" id="SM00220">
    <property type="entry name" value="S_TKc"/>
    <property type="match status" value="1"/>
</dbReference>
<dbReference type="PANTHER" id="PTHR43289">
    <property type="entry name" value="MITOGEN-ACTIVATED PROTEIN KINASE KINASE KINASE 20-RELATED"/>
    <property type="match status" value="1"/>
</dbReference>
<dbReference type="InterPro" id="IPR008271">
    <property type="entry name" value="Ser/Thr_kinase_AS"/>
</dbReference>
<dbReference type="EC" id="2.7.11.1" evidence="1"/>
<comment type="catalytic activity">
    <reaction evidence="7">
        <text>L-threonyl-[protein] + ATP = O-phospho-L-threonyl-[protein] + ADP + H(+)</text>
        <dbReference type="Rhea" id="RHEA:46608"/>
        <dbReference type="Rhea" id="RHEA-COMP:11060"/>
        <dbReference type="Rhea" id="RHEA-COMP:11605"/>
        <dbReference type="ChEBI" id="CHEBI:15378"/>
        <dbReference type="ChEBI" id="CHEBI:30013"/>
        <dbReference type="ChEBI" id="CHEBI:30616"/>
        <dbReference type="ChEBI" id="CHEBI:61977"/>
        <dbReference type="ChEBI" id="CHEBI:456216"/>
        <dbReference type="EC" id="2.7.11.1"/>
    </reaction>
</comment>
<proteinExistence type="predicted"/>
<dbReference type="FunFam" id="1.10.510.10:FF:000021">
    <property type="entry name" value="Serine/threonine protein kinase"/>
    <property type="match status" value="1"/>
</dbReference>
<evidence type="ECO:0000256" key="11">
    <source>
        <dbReference type="SAM" id="Phobius"/>
    </source>
</evidence>
<dbReference type="Pfam" id="PF00069">
    <property type="entry name" value="Pkinase"/>
    <property type="match status" value="1"/>
</dbReference>
<feature type="domain" description="Protein kinase" evidence="12">
    <location>
        <begin position="16"/>
        <end position="275"/>
    </location>
</feature>
<evidence type="ECO:0000313" key="15">
    <source>
        <dbReference type="Proteomes" id="UP000183995"/>
    </source>
</evidence>
<keyword evidence="11" id="KW-1133">Transmembrane helix</keyword>
<evidence type="ECO:0000259" key="13">
    <source>
        <dbReference type="PROSITE" id="PS51178"/>
    </source>
</evidence>
<comment type="catalytic activity">
    <reaction evidence="8">
        <text>L-seryl-[protein] + ATP = O-phospho-L-seryl-[protein] + ADP + H(+)</text>
        <dbReference type="Rhea" id="RHEA:17989"/>
        <dbReference type="Rhea" id="RHEA-COMP:9863"/>
        <dbReference type="Rhea" id="RHEA-COMP:11604"/>
        <dbReference type="ChEBI" id="CHEBI:15378"/>
        <dbReference type="ChEBI" id="CHEBI:29999"/>
        <dbReference type="ChEBI" id="CHEBI:30616"/>
        <dbReference type="ChEBI" id="CHEBI:83421"/>
        <dbReference type="ChEBI" id="CHEBI:456216"/>
        <dbReference type="EC" id="2.7.11.1"/>
    </reaction>
</comment>
<keyword evidence="3" id="KW-0808">Transferase</keyword>
<evidence type="ECO:0000256" key="2">
    <source>
        <dbReference type="ARBA" id="ARBA00022527"/>
    </source>
</evidence>
<dbReference type="EMBL" id="FQXV01000001">
    <property type="protein sequence ID" value="SHH50048.1"/>
    <property type="molecule type" value="Genomic_DNA"/>
</dbReference>
<keyword evidence="15" id="KW-1185">Reference proteome</keyword>
<dbReference type="PROSITE" id="PS50011">
    <property type="entry name" value="PROTEIN_KINASE_DOM"/>
    <property type="match status" value="1"/>
</dbReference>
<protein>
    <recommendedName>
        <fullName evidence="1">non-specific serine/threonine protein kinase</fullName>
        <ecNumber evidence="1">2.7.11.1</ecNumber>
    </recommendedName>
</protein>
<dbReference type="PROSITE" id="PS51178">
    <property type="entry name" value="PASTA"/>
    <property type="match status" value="3"/>
</dbReference>
<organism evidence="14 15">
    <name type="scientific">Sporobacter termitidis DSM 10068</name>
    <dbReference type="NCBI Taxonomy" id="1123282"/>
    <lineage>
        <taxon>Bacteria</taxon>
        <taxon>Bacillati</taxon>
        <taxon>Bacillota</taxon>
        <taxon>Clostridia</taxon>
        <taxon>Eubacteriales</taxon>
        <taxon>Oscillospiraceae</taxon>
        <taxon>Sporobacter</taxon>
    </lineage>
</organism>
<evidence type="ECO:0000313" key="14">
    <source>
        <dbReference type="EMBL" id="SHH50048.1"/>
    </source>
</evidence>
<dbReference type="SMART" id="SM00740">
    <property type="entry name" value="PASTA"/>
    <property type="match status" value="3"/>
</dbReference>
<feature type="domain" description="PASTA" evidence="13">
    <location>
        <begin position="447"/>
        <end position="519"/>
    </location>
</feature>
<dbReference type="AlphaFoldDB" id="A0A1M5TH99"/>
<dbReference type="InterPro" id="IPR011009">
    <property type="entry name" value="Kinase-like_dom_sf"/>
</dbReference>
<evidence type="ECO:0000256" key="9">
    <source>
        <dbReference type="PROSITE-ProRule" id="PRU10141"/>
    </source>
</evidence>
<dbReference type="OrthoDB" id="9788659at2"/>
<dbReference type="InterPro" id="IPR000719">
    <property type="entry name" value="Prot_kinase_dom"/>
</dbReference>
<name>A0A1M5TH99_9FIRM</name>
<feature type="transmembrane region" description="Helical" evidence="11">
    <location>
        <begin position="345"/>
        <end position="366"/>
    </location>
</feature>
<dbReference type="Gene3D" id="3.30.10.20">
    <property type="match status" value="3"/>
</dbReference>
<keyword evidence="11" id="KW-0472">Membrane</keyword>
<feature type="compositionally biased region" description="Pro residues" evidence="10">
    <location>
        <begin position="619"/>
        <end position="632"/>
    </location>
</feature>
<dbReference type="PROSITE" id="PS00108">
    <property type="entry name" value="PROTEIN_KINASE_ST"/>
    <property type="match status" value="1"/>
</dbReference>
<dbReference type="RefSeq" id="WP_073075681.1">
    <property type="nucleotide sequence ID" value="NZ_FQXV01000001.1"/>
</dbReference>
<keyword evidence="4 9" id="KW-0547">Nucleotide-binding</keyword>
<dbReference type="CDD" id="cd14014">
    <property type="entry name" value="STKc_PknB_like"/>
    <property type="match status" value="1"/>
</dbReference>
<gene>
    <name evidence="14" type="ORF">SAMN02745823_00091</name>
</gene>
<keyword evidence="11" id="KW-0812">Transmembrane</keyword>
<keyword evidence="6 9" id="KW-0067">ATP-binding</keyword>
<dbReference type="Gene3D" id="3.30.200.20">
    <property type="entry name" value="Phosphorylase Kinase, domain 1"/>
    <property type="match status" value="1"/>
</dbReference>
<evidence type="ECO:0000256" key="7">
    <source>
        <dbReference type="ARBA" id="ARBA00047899"/>
    </source>
</evidence>
<evidence type="ECO:0000256" key="3">
    <source>
        <dbReference type="ARBA" id="ARBA00022679"/>
    </source>
</evidence>
<dbReference type="InterPro" id="IPR017441">
    <property type="entry name" value="Protein_kinase_ATP_BS"/>
</dbReference>
<dbReference type="Pfam" id="PF03793">
    <property type="entry name" value="PASTA"/>
    <property type="match status" value="2"/>
</dbReference>
<dbReference type="GO" id="GO:0004674">
    <property type="term" value="F:protein serine/threonine kinase activity"/>
    <property type="evidence" value="ECO:0007669"/>
    <property type="project" value="UniProtKB-KW"/>
</dbReference>
<dbReference type="GO" id="GO:0005524">
    <property type="term" value="F:ATP binding"/>
    <property type="evidence" value="ECO:0007669"/>
    <property type="project" value="UniProtKB-UniRule"/>
</dbReference>
<feature type="region of interest" description="Disordered" evidence="10">
    <location>
        <begin position="551"/>
        <end position="632"/>
    </location>
</feature>
<feature type="domain" description="PASTA" evidence="13">
    <location>
        <begin position="376"/>
        <end position="445"/>
    </location>
</feature>
<evidence type="ECO:0000256" key="1">
    <source>
        <dbReference type="ARBA" id="ARBA00012513"/>
    </source>
</evidence>
<evidence type="ECO:0000259" key="12">
    <source>
        <dbReference type="PROSITE" id="PS50011"/>
    </source>
</evidence>
<dbReference type="PROSITE" id="PS00107">
    <property type="entry name" value="PROTEIN_KINASE_ATP"/>
    <property type="match status" value="1"/>
</dbReference>